<evidence type="ECO:0000313" key="2">
    <source>
        <dbReference type="Proteomes" id="UP000061348"/>
    </source>
</evidence>
<evidence type="ECO:0000313" key="1">
    <source>
        <dbReference type="EMBL" id="KWV84421.1"/>
    </source>
</evidence>
<protein>
    <submittedName>
        <fullName evidence="1">Uncharacterized protein</fullName>
    </submittedName>
</protein>
<dbReference type="AlphaFoldDB" id="A0A109LBC7"/>
<comment type="caution">
    <text evidence="1">The sequence shown here is derived from an EMBL/GenBank/DDBJ whole genome shotgun (WGS) entry which is preliminary data.</text>
</comment>
<dbReference type="PATRIC" id="fig|294.194.peg.6604"/>
<reference evidence="1 2" key="1">
    <citation type="submission" date="2015-05" db="EMBL/GenBank/DDBJ databases">
        <title>A genomic and transcriptomic approach to investigate the blue pigment phenotype in Pseudomonas fluorescens.</title>
        <authorList>
            <person name="Andreani N.A."/>
            <person name="Cardazzo B."/>
        </authorList>
    </citation>
    <scope>NUCLEOTIDE SEQUENCE [LARGE SCALE GENOMIC DNA]</scope>
    <source>
        <strain evidence="1 2">Ps_22</strain>
    </source>
</reference>
<name>A0A109LBC7_PSEFL</name>
<sequence length="37" mass="4011">MIRAVVSTCFQVENIALPPGIGYVTLPDGYNLTAWPC</sequence>
<proteinExistence type="predicted"/>
<dbReference type="EMBL" id="LCYA01000206">
    <property type="protein sequence ID" value="KWV84421.1"/>
    <property type="molecule type" value="Genomic_DNA"/>
</dbReference>
<organism evidence="1 2">
    <name type="scientific">Pseudomonas fluorescens</name>
    <dbReference type="NCBI Taxonomy" id="294"/>
    <lineage>
        <taxon>Bacteria</taxon>
        <taxon>Pseudomonadati</taxon>
        <taxon>Pseudomonadota</taxon>
        <taxon>Gammaproteobacteria</taxon>
        <taxon>Pseudomonadales</taxon>
        <taxon>Pseudomonadaceae</taxon>
        <taxon>Pseudomonas</taxon>
    </lineage>
</organism>
<gene>
    <name evidence="1" type="ORF">PFLmoz3_05959</name>
</gene>
<dbReference type="Proteomes" id="UP000061348">
    <property type="component" value="Unassembled WGS sequence"/>
</dbReference>
<accession>A0A109LBC7</accession>